<feature type="region of interest" description="Disordered" evidence="1">
    <location>
        <begin position="1"/>
        <end position="61"/>
    </location>
</feature>
<dbReference type="AlphaFoldDB" id="A0AAD7SH21"/>
<evidence type="ECO:0000256" key="1">
    <source>
        <dbReference type="SAM" id="MobiDB-lite"/>
    </source>
</evidence>
<proteinExistence type="predicted"/>
<keyword evidence="3" id="KW-1185">Reference proteome</keyword>
<organism evidence="2 3">
    <name type="scientific">Aldrovandia affinis</name>
    <dbReference type="NCBI Taxonomy" id="143900"/>
    <lineage>
        <taxon>Eukaryota</taxon>
        <taxon>Metazoa</taxon>
        <taxon>Chordata</taxon>
        <taxon>Craniata</taxon>
        <taxon>Vertebrata</taxon>
        <taxon>Euteleostomi</taxon>
        <taxon>Actinopterygii</taxon>
        <taxon>Neopterygii</taxon>
        <taxon>Teleostei</taxon>
        <taxon>Notacanthiformes</taxon>
        <taxon>Halosauridae</taxon>
        <taxon>Aldrovandia</taxon>
    </lineage>
</organism>
<evidence type="ECO:0000313" key="2">
    <source>
        <dbReference type="EMBL" id="KAJ8402436.1"/>
    </source>
</evidence>
<dbReference type="EMBL" id="JAINUG010000064">
    <property type="protein sequence ID" value="KAJ8402436.1"/>
    <property type="molecule type" value="Genomic_DNA"/>
</dbReference>
<dbReference type="Proteomes" id="UP001221898">
    <property type="component" value="Unassembled WGS sequence"/>
</dbReference>
<name>A0AAD7SH21_9TELE</name>
<sequence>MSTARVTGAPLGQGLSAKARHPAPTTEPVEPSNSSKQQPAEHRAGPVTSCDRAPRKRKRRERIWWQTGIEVTPLRHSAPCAVSSSTSCARWPAWHRSVHPVPLPLPFRH</sequence>
<reference evidence="2" key="1">
    <citation type="journal article" date="2023" name="Science">
        <title>Genome structures resolve the early diversification of teleost fishes.</title>
        <authorList>
            <person name="Parey E."/>
            <person name="Louis A."/>
            <person name="Montfort J."/>
            <person name="Bouchez O."/>
            <person name="Roques C."/>
            <person name="Iampietro C."/>
            <person name="Lluch J."/>
            <person name="Castinel A."/>
            <person name="Donnadieu C."/>
            <person name="Desvignes T."/>
            <person name="Floi Bucao C."/>
            <person name="Jouanno E."/>
            <person name="Wen M."/>
            <person name="Mejri S."/>
            <person name="Dirks R."/>
            <person name="Jansen H."/>
            <person name="Henkel C."/>
            <person name="Chen W.J."/>
            <person name="Zahm M."/>
            <person name="Cabau C."/>
            <person name="Klopp C."/>
            <person name="Thompson A.W."/>
            <person name="Robinson-Rechavi M."/>
            <person name="Braasch I."/>
            <person name="Lecointre G."/>
            <person name="Bobe J."/>
            <person name="Postlethwait J.H."/>
            <person name="Berthelot C."/>
            <person name="Roest Crollius H."/>
            <person name="Guiguen Y."/>
        </authorList>
    </citation>
    <scope>NUCLEOTIDE SEQUENCE</scope>
    <source>
        <strain evidence="2">NC1722</strain>
    </source>
</reference>
<accession>A0AAD7SH21</accession>
<protein>
    <submittedName>
        <fullName evidence="2">Uncharacterized protein</fullName>
    </submittedName>
</protein>
<comment type="caution">
    <text evidence="2">The sequence shown here is derived from an EMBL/GenBank/DDBJ whole genome shotgun (WGS) entry which is preliminary data.</text>
</comment>
<evidence type="ECO:0000313" key="3">
    <source>
        <dbReference type="Proteomes" id="UP001221898"/>
    </source>
</evidence>
<gene>
    <name evidence="2" type="ORF">AAFF_G00369250</name>
</gene>